<dbReference type="Pfam" id="PF00116">
    <property type="entry name" value="COX2"/>
    <property type="match status" value="1"/>
</dbReference>
<dbReference type="InterPro" id="IPR045187">
    <property type="entry name" value="CcO_II"/>
</dbReference>
<feature type="domain" description="Cytochrome oxidase subunit II copper A binding" evidence="20">
    <location>
        <begin position="121"/>
        <end position="258"/>
    </location>
</feature>
<evidence type="ECO:0000256" key="9">
    <source>
        <dbReference type="ARBA" id="ARBA00022982"/>
    </source>
</evidence>
<keyword evidence="24" id="KW-1185">Reference proteome</keyword>
<evidence type="ECO:0000256" key="4">
    <source>
        <dbReference type="ARBA" id="ARBA00022617"/>
    </source>
</evidence>
<keyword evidence="11 16" id="KW-0408">Iron</keyword>
<dbReference type="NCBIfam" id="TIGR02866">
    <property type="entry name" value="CoxB"/>
    <property type="match status" value="1"/>
</dbReference>
<organism evidence="23 24">
    <name type="scientific">Litoribacillus peritrichatus</name>
    <dbReference type="NCBI Taxonomy" id="718191"/>
    <lineage>
        <taxon>Bacteria</taxon>
        <taxon>Pseudomonadati</taxon>
        <taxon>Pseudomonadota</taxon>
        <taxon>Gammaproteobacteria</taxon>
        <taxon>Oceanospirillales</taxon>
        <taxon>Oceanospirillaceae</taxon>
        <taxon>Litoribacillus</taxon>
    </lineage>
</organism>
<keyword evidence="13 19" id="KW-0472">Membrane</keyword>
<evidence type="ECO:0000256" key="12">
    <source>
        <dbReference type="ARBA" id="ARBA00023008"/>
    </source>
</evidence>
<dbReference type="InterPro" id="IPR011759">
    <property type="entry name" value="Cyt_c_oxidase_su2_TM_dom"/>
</dbReference>
<keyword evidence="7 16" id="KW-0479">Metal-binding</keyword>
<dbReference type="SUPFAM" id="SSF49503">
    <property type="entry name" value="Cupredoxins"/>
    <property type="match status" value="1"/>
</dbReference>
<evidence type="ECO:0000256" key="19">
    <source>
        <dbReference type="SAM" id="Phobius"/>
    </source>
</evidence>
<name>A0ABP7M1M2_9GAMM</name>
<comment type="catalytic activity">
    <reaction evidence="15 18">
        <text>4 Fe(II)-[cytochrome c] + O2 + 8 H(+)(in) = 4 Fe(III)-[cytochrome c] + 2 H2O + 4 H(+)(out)</text>
        <dbReference type="Rhea" id="RHEA:11436"/>
        <dbReference type="Rhea" id="RHEA-COMP:10350"/>
        <dbReference type="Rhea" id="RHEA-COMP:14399"/>
        <dbReference type="ChEBI" id="CHEBI:15377"/>
        <dbReference type="ChEBI" id="CHEBI:15378"/>
        <dbReference type="ChEBI" id="CHEBI:15379"/>
        <dbReference type="ChEBI" id="CHEBI:29033"/>
        <dbReference type="ChEBI" id="CHEBI:29034"/>
        <dbReference type="EC" id="7.1.1.9"/>
    </reaction>
</comment>
<evidence type="ECO:0000256" key="11">
    <source>
        <dbReference type="ARBA" id="ARBA00023004"/>
    </source>
</evidence>
<keyword evidence="6 17" id="KW-0812">Transmembrane</keyword>
<comment type="subcellular location">
    <subcellularLocation>
        <location evidence="17">Cell membrane</location>
        <topology evidence="17">Multi-pass membrane protein</topology>
    </subcellularLocation>
    <subcellularLocation>
        <location evidence="1">Membrane</location>
        <topology evidence="1">Multi-pass membrane protein</topology>
    </subcellularLocation>
</comment>
<evidence type="ECO:0000256" key="16">
    <source>
        <dbReference type="PROSITE-ProRule" id="PRU00433"/>
    </source>
</evidence>
<comment type="caution">
    <text evidence="23">The sequence shown here is derived from an EMBL/GenBank/DDBJ whole genome shotgun (WGS) entry which is preliminary data.</text>
</comment>
<keyword evidence="9 17" id="KW-0249">Electron transport</keyword>
<evidence type="ECO:0000256" key="13">
    <source>
        <dbReference type="ARBA" id="ARBA00023136"/>
    </source>
</evidence>
<dbReference type="InterPro" id="IPR036257">
    <property type="entry name" value="Cyt_c_oxidase_su2_TM_sf"/>
</dbReference>
<dbReference type="SUPFAM" id="SSF46626">
    <property type="entry name" value="Cytochrome c"/>
    <property type="match status" value="1"/>
</dbReference>
<evidence type="ECO:0000256" key="6">
    <source>
        <dbReference type="ARBA" id="ARBA00022692"/>
    </source>
</evidence>
<dbReference type="PRINTS" id="PR01166">
    <property type="entry name" value="CYCOXIDASEII"/>
</dbReference>
<evidence type="ECO:0000256" key="1">
    <source>
        <dbReference type="ARBA" id="ARBA00004141"/>
    </source>
</evidence>
<reference evidence="24" key="1">
    <citation type="journal article" date="2019" name="Int. J. Syst. Evol. Microbiol.">
        <title>The Global Catalogue of Microorganisms (GCM) 10K type strain sequencing project: providing services to taxonomists for standard genome sequencing and annotation.</title>
        <authorList>
            <consortium name="The Broad Institute Genomics Platform"/>
            <consortium name="The Broad Institute Genome Sequencing Center for Infectious Disease"/>
            <person name="Wu L."/>
            <person name="Ma J."/>
        </authorList>
    </citation>
    <scope>NUCLEOTIDE SEQUENCE [LARGE SCALE GENOMIC DNA]</scope>
    <source>
        <strain evidence="24">JCM 17551</strain>
    </source>
</reference>
<evidence type="ECO:0000256" key="15">
    <source>
        <dbReference type="ARBA" id="ARBA00047816"/>
    </source>
</evidence>
<comment type="similarity">
    <text evidence="2 17">Belongs to the cytochrome c oxidase subunit 2 family.</text>
</comment>
<dbReference type="InterPro" id="IPR002429">
    <property type="entry name" value="CcO_II-like_C"/>
</dbReference>
<sequence length="379" mass="42906">MTAVAIRSYSRFLLLISALFFPTSLLADWETNMPKGVTPISETVYDLHMIIFYICVVIAVIVFGVMLWSIIYHRKSRGYKPANFHESTTVEIIWTVIPLLILVVMAVPATEGVFAMYNYDDSEIDIKVTGYQWKWRYEYLNDDIDFFSTLTTPSEEIQNQQTKNKNYLLEVDNPVVVPVGKKIRFLLTSNDVIHAWWVPELAVKKDAIPGFINESWTYIKEPGTYRGQCAELCGKDHGFMPIVVEAVEQQEYDLWVQTKQQETALKLAKAAEEAAQRWDMDRLMPLGKSVYEKNCLACHQAQGEGLPPVFPALKNSPVIKGSIEDHIRIVLHGRTGTAMAAFAPQLSDSEVAAIVTYERNAWGQNTGETVQPSDVTSLR</sequence>
<evidence type="ECO:0000256" key="17">
    <source>
        <dbReference type="RuleBase" id="RU000456"/>
    </source>
</evidence>
<dbReference type="PROSITE" id="PS50857">
    <property type="entry name" value="COX2_CUA"/>
    <property type="match status" value="1"/>
</dbReference>
<evidence type="ECO:0000256" key="5">
    <source>
        <dbReference type="ARBA" id="ARBA00022660"/>
    </source>
</evidence>
<proteinExistence type="inferred from homology"/>
<evidence type="ECO:0000256" key="10">
    <source>
        <dbReference type="ARBA" id="ARBA00022989"/>
    </source>
</evidence>
<evidence type="ECO:0000256" key="18">
    <source>
        <dbReference type="RuleBase" id="RU004024"/>
    </source>
</evidence>
<feature type="transmembrane region" description="Helical" evidence="19">
    <location>
        <begin position="50"/>
        <end position="71"/>
    </location>
</feature>
<evidence type="ECO:0000259" key="20">
    <source>
        <dbReference type="PROSITE" id="PS50857"/>
    </source>
</evidence>
<evidence type="ECO:0000256" key="7">
    <source>
        <dbReference type="ARBA" id="ARBA00022723"/>
    </source>
</evidence>
<dbReference type="InterPro" id="IPR008972">
    <property type="entry name" value="Cupredoxin"/>
</dbReference>
<dbReference type="PROSITE" id="PS00078">
    <property type="entry name" value="COX2"/>
    <property type="match status" value="1"/>
</dbReference>
<dbReference type="PROSITE" id="PS50999">
    <property type="entry name" value="COX2_TM"/>
    <property type="match status" value="1"/>
</dbReference>
<dbReference type="InterPro" id="IPR036909">
    <property type="entry name" value="Cyt_c-like_dom_sf"/>
</dbReference>
<comment type="cofactor">
    <cofactor evidence="18">
        <name>Cu cation</name>
        <dbReference type="ChEBI" id="CHEBI:23378"/>
    </cofactor>
    <text evidence="18">Binds a copper A center.</text>
</comment>
<dbReference type="RefSeq" id="WP_344794863.1">
    <property type="nucleotide sequence ID" value="NZ_BAABBN010000004.1"/>
</dbReference>
<keyword evidence="10 19" id="KW-1133">Transmembrane helix</keyword>
<evidence type="ECO:0000313" key="24">
    <source>
        <dbReference type="Proteomes" id="UP001501565"/>
    </source>
</evidence>
<dbReference type="InterPro" id="IPR014222">
    <property type="entry name" value="Cyt_c_oxidase_su2"/>
</dbReference>
<gene>
    <name evidence="23" type="primary">coxB</name>
    <name evidence="23" type="ORF">GCM10022277_03560</name>
</gene>
<dbReference type="SUPFAM" id="SSF81464">
    <property type="entry name" value="Cytochrome c oxidase subunit II-like, transmembrane region"/>
    <property type="match status" value="1"/>
</dbReference>
<evidence type="ECO:0000313" key="23">
    <source>
        <dbReference type="EMBL" id="GAA3912160.1"/>
    </source>
</evidence>
<keyword evidence="4 16" id="KW-0349">Heme</keyword>
<dbReference type="InterPro" id="IPR001505">
    <property type="entry name" value="Copper_CuA"/>
</dbReference>
<keyword evidence="5 17" id="KW-0679">Respiratory chain</keyword>
<feature type="domain" description="Cytochrome oxidase subunit II transmembrane region profile" evidence="21">
    <location>
        <begin position="25"/>
        <end position="120"/>
    </location>
</feature>
<keyword evidence="3 17" id="KW-0813">Transport</keyword>
<keyword evidence="8" id="KW-1278">Translocase</keyword>
<dbReference type="Pfam" id="PF02790">
    <property type="entry name" value="COX2_TM"/>
    <property type="match status" value="1"/>
</dbReference>
<dbReference type="Pfam" id="PF13442">
    <property type="entry name" value="Cytochrome_CBB3"/>
    <property type="match status" value="1"/>
</dbReference>
<dbReference type="PROSITE" id="PS51007">
    <property type="entry name" value="CYTC"/>
    <property type="match status" value="1"/>
</dbReference>
<dbReference type="PANTHER" id="PTHR22888:SF9">
    <property type="entry name" value="CYTOCHROME C OXIDASE SUBUNIT 2"/>
    <property type="match status" value="1"/>
</dbReference>
<dbReference type="Gene3D" id="2.60.40.420">
    <property type="entry name" value="Cupredoxins - blue copper proteins"/>
    <property type="match status" value="1"/>
</dbReference>
<protein>
    <recommendedName>
        <fullName evidence="18">Cytochrome c oxidase subunit 2</fullName>
        <ecNumber evidence="18">7.1.1.9</ecNumber>
    </recommendedName>
</protein>
<feature type="transmembrane region" description="Helical" evidence="19">
    <location>
        <begin position="92"/>
        <end position="117"/>
    </location>
</feature>
<accession>A0ABP7M1M2</accession>
<dbReference type="InterPro" id="IPR009056">
    <property type="entry name" value="Cyt_c-like_dom"/>
</dbReference>
<dbReference type="Proteomes" id="UP001501565">
    <property type="component" value="Unassembled WGS sequence"/>
</dbReference>
<evidence type="ECO:0000259" key="21">
    <source>
        <dbReference type="PROSITE" id="PS50999"/>
    </source>
</evidence>
<feature type="domain" description="Cytochrome c" evidence="22">
    <location>
        <begin position="282"/>
        <end position="362"/>
    </location>
</feature>
<dbReference type="Gene3D" id="1.10.287.90">
    <property type="match status" value="1"/>
</dbReference>
<comment type="function">
    <text evidence="14 18">Subunits I and II form the functional core of the enzyme complex. Electrons originating in cytochrome c are transferred via heme a and Cu(A) to the binuclear center formed by heme a3 and Cu(B).</text>
</comment>
<evidence type="ECO:0000256" key="3">
    <source>
        <dbReference type="ARBA" id="ARBA00022448"/>
    </source>
</evidence>
<evidence type="ECO:0000256" key="2">
    <source>
        <dbReference type="ARBA" id="ARBA00007866"/>
    </source>
</evidence>
<dbReference type="PANTHER" id="PTHR22888">
    <property type="entry name" value="CYTOCHROME C OXIDASE, SUBUNIT II"/>
    <property type="match status" value="1"/>
</dbReference>
<evidence type="ECO:0000259" key="22">
    <source>
        <dbReference type="PROSITE" id="PS51007"/>
    </source>
</evidence>
<evidence type="ECO:0000256" key="8">
    <source>
        <dbReference type="ARBA" id="ARBA00022967"/>
    </source>
</evidence>
<dbReference type="EMBL" id="BAABBN010000004">
    <property type="protein sequence ID" value="GAA3912160.1"/>
    <property type="molecule type" value="Genomic_DNA"/>
</dbReference>
<evidence type="ECO:0000256" key="14">
    <source>
        <dbReference type="ARBA" id="ARBA00024688"/>
    </source>
</evidence>
<keyword evidence="12 18" id="KW-0186">Copper</keyword>
<dbReference type="EC" id="7.1.1.9" evidence="18"/>
<dbReference type="Gene3D" id="1.10.760.10">
    <property type="entry name" value="Cytochrome c-like domain"/>
    <property type="match status" value="1"/>
</dbReference>